<dbReference type="GO" id="GO:0009567">
    <property type="term" value="P:double fertilization forming a zygote and endosperm"/>
    <property type="evidence" value="ECO:0007669"/>
    <property type="project" value="InterPro"/>
</dbReference>
<dbReference type="OrthoDB" id="782765at2759"/>
<keyword evidence="5" id="KW-0278">Fertilization</keyword>
<dbReference type="OMA" id="WHTITNI"/>
<feature type="domain" description="Prolamin-like" evidence="11">
    <location>
        <begin position="69"/>
        <end position="133"/>
    </location>
</feature>
<reference evidence="12 13" key="1">
    <citation type="journal article" date="2010" name="Nature">
        <title>Genome sequencing and analysis of the model grass Brachypodium distachyon.</title>
        <authorList>
            <consortium name="International Brachypodium Initiative"/>
        </authorList>
    </citation>
    <scope>NUCLEOTIDE SEQUENCE [LARGE SCALE GENOMIC DNA]</scope>
    <source>
        <strain evidence="12">Bd21</strain>
        <strain evidence="13">cv. Bd21</strain>
    </source>
</reference>
<evidence type="ECO:0000256" key="8">
    <source>
        <dbReference type="ARBA" id="ARBA00034484"/>
    </source>
</evidence>
<comment type="function">
    <text evidence="7">Involved in the regulation of gamete interactions during the double fertilization and to prevent multiple-pollen tube attraction; mediates the redistribution of the gamete fusogen HAP2/GCS1 to the cell surface after secretion upon sperm arrival.</text>
</comment>
<evidence type="ECO:0000256" key="7">
    <source>
        <dbReference type="ARBA" id="ARBA00034457"/>
    </source>
</evidence>
<evidence type="ECO:0000256" key="5">
    <source>
        <dbReference type="ARBA" id="ARBA00023279"/>
    </source>
</evidence>
<proteinExistence type="inferred from homology"/>
<gene>
    <name evidence="13" type="primary">LOC100824523</name>
    <name evidence="12" type="ORF">BRADI_4g24640v3</name>
</gene>
<dbReference type="HOGENOM" id="CLU_128969_0_0_1"/>
<comment type="similarity">
    <text evidence="8">Belongs to the plant egg cell-secreted peptide family.</text>
</comment>
<dbReference type="GO" id="GO:0031410">
    <property type="term" value="C:cytoplasmic vesicle"/>
    <property type="evidence" value="ECO:0007669"/>
    <property type="project" value="UniProtKB-SubCell"/>
</dbReference>
<keyword evidence="4 10" id="KW-0732">Signal</keyword>
<protein>
    <recommendedName>
        <fullName evidence="11">Prolamin-like domain-containing protein</fullName>
    </recommendedName>
</protein>
<evidence type="ECO:0000313" key="14">
    <source>
        <dbReference type="Proteomes" id="UP000008810"/>
    </source>
</evidence>
<evidence type="ECO:0000256" key="9">
    <source>
        <dbReference type="SAM" id="MobiDB-lite"/>
    </source>
</evidence>
<dbReference type="Gramene" id="KQJ89282">
    <property type="protein sequence ID" value="KQJ89282"/>
    <property type="gene ID" value="BRADI_4g24640v3"/>
</dbReference>
<dbReference type="Proteomes" id="UP000008810">
    <property type="component" value="Chromosome 4"/>
</dbReference>
<keyword evidence="3" id="KW-0964">Secreted</keyword>
<dbReference type="EnsemblPlants" id="KQJ89282">
    <property type="protein sequence ID" value="KQJ89282"/>
    <property type="gene ID" value="BRADI_4g24640v3"/>
</dbReference>
<dbReference type="AlphaFoldDB" id="I1IN82"/>
<dbReference type="InterPro" id="IPR008502">
    <property type="entry name" value="Prolamin-like"/>
</dbReference>
<dbReference type="GeneID" id="100824523"/>
<evidence type="ECO:0000259" key="11">
    <source>
        <dbReference type="Pfam" id="PF05617"/>
    </source>
</evidence>
<feature type="signal peptide" evidence="10">
    <location>
        <begin position="1"/>
        <end position="23"/>
    </location>
</feature>
<reference evidence="13" key="3">
    <citation type="submission" date="2018-08" db="UniProtKB">
        <authorList>
            <consortium name="EnsemblPlants"/>
        </authorList>
    </citation>
    <scope>IDENTIFICATION</scope>
    <source>
        <strain evidence="13">cv. Bd21</strain>
    </source>
</reference>
<dbReference type="Pfam" id="PF05617">
    <property type="entry name" value="Prolamin_like"/>
    <property type="match status" value="1"/>
</dbReference>
<dbReference type="InterPro" id="IPR044711">
    <property type="entry name" value="EC11-15"/>
</dbReference>
<evidence type="ECO:0000256" key="6">
    <source>
        <dbReference type="ARBA" id="ARBA00023329"/>
    </source>
</evidence>
<organism evidence="13">
    <name type="scientific">Brachypodium distachyon</name>
    <name type="common">Purple false brome</name>
    <name type="synonym">Trachynia distachya</name>
    <dbReference type="NCBI Taxonomy" id="15368"/>
    <lineage>
        <taxon>Eukaryota</taxon>
        <taxon>Viridiplantae</taxon>
        <taxon>Streptophyta</taxon>
        <taxon>Embryophyta</taxon>
        <taxon>Tracheophyta</taxon>
        <taxon>Spermatophyta</taxon>
        <taxon>Magnoliopsida</taxon>
        <taxon>Liliopsida</taxon>
        <taxon>Poales</taxon>
        <taxon>Poaceae</taxon>
        <taxon>BOP clade</taxon>
        <taxon>Pooideae</taxon>
        <taxon>Stipodae</taxon>
        <taxon>Brachypodieae</taxon>
        <taxon>Brachypodium</taxon>
    </lineage>
</organism>
<evidence type="ECO:0000256" key="4">
    <source>
        <dbReference type="ARBA" id="ARBA00022729"/>
    </source>
</evidence>
<dbReference type="eggNOG" id="ENOG502S3PF">
    <property type="taxonomic scope" value="Eukaryota"/>
</dbReference>
<comment type="subcellular location">
    <subcellularLocation>
        <location evidence="1">Cytoplasmic vesicle</location>
    </subcellularLocation>
    <subcellularLocation>
        <location evidence="2">Secreted</location>
    </subcellularLocation>
</comment>
<feature type="region of interest" description="Disordered" evidence="9">
    <location>
        <begin position="138"/>
        <end position="160"/>
    </location>
</feature>
<feature type="chain" id="PRO_5014095373" description="Prolamin-like domain-containing protein" evidence="10">
    <location>
        <begin position="24"/>
        <end position="160"/>
    </location>
</feature>
<dbReference type="RefSeq" id="XP_003576261.1">
    <property type="nucleotide sequence ID" value="XM_003576213.3"/>
</dbReference>
<feature type="compositionally biased region" description="Low complexity" evidence="9">
    <location>
        <begin position="148"/>
        <end position="160"/>
    </location>
</feature>
<evidence type="ECO:0000313" key="13">
    <source>
        <dbReference type="EnsemblPlants" id="KQJ89282"/>
    </source>
</evidence>
<evidence type="ECO:0000256" key="3">
    <source>
        <dbReference type="ARBA" id="ARBA00022525"/>
    </source>
</evidence>
<dbReference type="STRING" id="15368.I1IN82"/>
<dbReference type="GO" id="GO:0080155">
    <property type="term" value="P:regulation of double fertilization forming a zygote and endosperm"/>
    <property type="evidence" value="ECO:0007669"/>
    <property type="project" value="UniProtKB-ARBA"/>
</dbReference>
<evidence type="ECO:0000313" key="12">
    <source>
        <dbReference type="EMBL" id="KQJ89282.1"/>
    </source>
</evidence>
<name>I1IN82_BRADI</name>
<keyword evidence="14" id="KW-1185">Reference proteome</keyword>
<reference evidence="12" key="2">
    <citation type="submission" date="2017-06" db="EMBL/GenBank/DDBJ databases">
        <title>WGS assembly of Brachypodium distachyon.</title>
        <authorList>
            <consortium name="The International Brachypodium Initiative"/>
            <person name="Lucas S."/>
            <person name="Harmon-Smith M."/>
            <person name="Lail K."/>
            <person name="Tice H."/>
            <person name="Grimwood J."/>
            <person name="Bruce D."/>
            <person name="Barry K."/>
            <person name="Shu S."/>
            <person name="Lindquist E."/>
            <person name="Wang M."/>
            <person name="Pitluck S."/>
            <person name="Vogel J.P."/>
            <person name="Garvin D.F."/>
            <person name="Mockler T.C."/>
            <person name="Schmutz J."/>
            <person name="Rokhsar D."/>
            <person name="Bevan M.W."/>
        </authorList>
    </citation>
    <scope>NUCLEOTIDE SEQUENCE</scope>
    <source>
        <strain evidence="12">Bd21</strain>
    </source>
</reference>
<dbReference type="PANTHER" id="PTHR35293:SF12">
    <property type="entry name" value="EXPRESSED PROTEIN"/>
    <property type="match status" value="1"/>
</dbReference>
<evidence type="ECO:0000256" key="10">
    <source>
        <dbReference type="SAM" id="SignalP"/>
    </source>
</evidence>
<sequence length="160" mass="16381">MAAAALLIPLLASTLLVVSGATAASVSSGPALPPLADRVRLASASFSSFPQTAGGEGEQQQGGWSWLAECWGAVAELRACTDEMVLFFLNGQSYLGRPCCLAIRTVTAHCWPAMLDAVGFTAREADVLRGFCDAEISSGAPPPPPSPATTITAPAPAKHA</sequence>
<accession>I1IN82</accession>
<dbReference type="KEGG" id="bdi:100824523"/>
<dbReference type="GO" id="GO:0005576">
    <property type="term" value="C:extracellular region"/>
    <property type="evidence" value="ECO:0007669"/>
    <property type="project" value="UniProtKB-SubCell"/>
</dbReference>
<dbReference type="PANTHER" id="PTHR35293">
    <property type="entry name" value="EGG CELL-SECRETED PROTEIN 1.5"/>
    <property type="match status" value="1"/>
</dbReference>
<dbReference type="EMBL" id="CM000883">
    <property type="protein sequence ID" value="KQJ89282.1"/>
    <property type="molecule type" value="Genomic_DNA"/>
</dbReference>
<evidence type="ECO:0000256" key="1">
    <source>
        <dbReference type="ARBA" id="ARBA00004541"/>
    </source>
</evidence>
<evidence type="ECO:0000256" key="2">
    <source>
        <dbReference type="ARBA" id="ARBA00004613"/>
    </source>
</evidence>
<keyword evidence="6" id="KW-0968">Cytoplasmic vesicle</keyword>
<dbReference type="GO" id="GO:2000008">
    <property type="term" value="P:regulation of protein localization to cell surface"/>
    <property type="evidence" value="ECO:0007669"/>
    <property type="project" value="UniProtKB-ARBA"/>
</dbReference>